<dbReference type="EMBL" id="KQ085888">
    <property type="protein sequence ID" value="KLO19236.1"/>
    <property type="molecule type" value="Genomic_DNA"/>
</dbReference>
<reference evidence="11 12" key="1">
    <citation type="submission" date="2015-04" db="EMBL/GenBank/DDBJ databases">
        <title>Complete genome sequence of Schizopora paradoxa KUC8140, a cosmopolitan wood degrader in East Asia.</title>
        <authorList>
            <consortium name="DOE Joint Genome Institute"/>
            <person name="Min B."/>
            <person name="Park H."/>
            <person name="Jang Y."/>
            <person name="Kim J.-J."/>
            <person name="Kim K.H."/>
            <person name="Pangilinan J."/>
            <person name="Lipzen A."/>
            <person name="Riley R."/>
            <person name="Grigoriev I.V."/>
            <person name="Spatafora J.W."/>
            <person name="Choi I.-G."/>
        </authorList>
    </citation>
    <scope>NUCLEOTIDE SEQUENCE [LARGE SCALE GENOMIC DNA]</scope>
    <source>
        <strain evidence="11 12">KUC8140</strain>
    </source>
</reference>
<dbReference type="AlphaFoldDB" id="A0A0H2SQ81"/>
<organism evidence="11 12">
    <name type="scientific">Schizopora paradoxa</name>
    <dbReference type="NCBI Taxonomy" id="27342"/>
    <lineage>
        <taxon>Eukaryota</taxon>
        <taxon>Fungi</taxon>
        <taxon>Dikarya</taxon>
        <taxon>Basidiomycota</taxon>
        <taxon>Agaricomycotina</taxon>
        <taxon>Agaricomycetes</taxon>
        <taxon>Hymenochaetales</taxon>
        <taxon>Schizoporaceae</taxon>
        <taxon>Schizopora</taxon>
    </lineage>
</organism>
<accession>A0A0H2SQ81</accession>
<keyword evidence="8 10" id="KW-0503">Monooxygenase</keyword>
<evidence type="ECO:0000256" key="7">
    <source>
        <dbReference type="ARBA" id="ARBA00023004"/>
    </source>
</evidence>
<dbReference type="InterPro" id="IPR050364">
    <property type="entry name" value="Cytochrome_P450_fung"/>
</dbReference>
<dbReference type="GO" id="GO:0020037">
    <property type="term" value="F:heme binding"/>
    <property type="evidence" value="ECO:0007669"/>
    <property type="project" value="InterPro"/>
</dbReference>
<dbReference type="OrthoDB" id="2789670at2759"/>
<keyword evidence="4 9" id="KW-0349">Heme</keyword>
<dbReference type="CDD" id="cd11065">
    <property type="entry name" value="CYP64-like"/>
    <property type="match status" value="1"/>
</dbReference>
<evidence type="ECO:0000313" key="11">
    <source>
        <dbReference type="EMBL" id="KLO19236.1"/>
    </source>
</evidence>
<dbReference type="PROSITE" id="PS00086">
    <property type="entry name" value="CYTOCHROME_P450"/>
    <property type="match status" value="1"/>
</dbReference>
<sequence length="522" mass="58601">MEDPLIPFVAAGCVAAWVGSRTILDRARCAKRLPYPPGPPQLPVVGNLLQITDFEVYKTFAAWGKTYGGIVYFHLFGKQYIVLNDLKTVTDLFEHRNGRYSQRPDMPMVGELIGREENSIAFQKYGQGLKDARKLINSWIGKSPTNGLTPQITASCHKFMGTLLNDPEGFMDNARFALGSMSLKLTFGINCKTKDDPFIHLSEKMQHLTTKALKPGKWLVEFFPVCKLANVPSWMPMAEFKRWSEDAKRQINEAIHVFFDYTRRAVLNGEAEACWAAGEMLDSNGNMKTGEEAERLAVTCAAMYAGAIDTTISVLHMFFLLMARHPEIQRRAQEEIDKVVGSDRLPEMSDRESLPYLNRIIREALRFAPVAPLVVHSLDEDDVYEGFLIPKGTAVLANIWAILHNPEMYKDPEVFNPDRYIDTKDRPAEPDHSQAVFGFGRRACPGSHFALANLFLDFALILSAFNIKPIKNSAGEEVPPEIKMIDGHTRAVQPFKCVIEPRNAEKAQLVRQAVSAANESSY</sequence>
<keyword evidence="6 10" id="KW-0560">Oxidoreductase</keyword>
<dbReference type="InParanoid" id="A0A0H2SQ81"/>
<evidence type="ECO:0000256" key="1">
    <source>
        <dbReference type="ARBA" id="ARBA00001971"/>
    </source>
</evidence>
<keyword evidence="7 9" id="KW-0408">Iron</keyword>
<evidence type="ECO:0000256" key="2">
    <source>
        <dbReference type="ARBA" id="ARBA00005179"/>
    </source>
</evidence>
<dbReference type="InterPro" id="IPR036396">
    <property type="entry name" value="Cyt_P450_sf"/>
</dbReference>
<keyword evidence="5 9" id="KW-0479">Metal-binding</keyword>
<evidence type="ECO:0000313" key="12">
    <source>
        <dbReference type="Proteomes" id="UP000053477"/>
    </source>
</evidence>
<keyword evidence="12" id="KW-1185">Reference proteome</keyword>
<dbReference type="PRINTS" id="PR00463">
    <property type="entry name" value="EP450I"/>
</dbReference>
<dbReference type="Gene3D" id="1.10.630.10">
    <property type="entry name" value="Cytochrome P450"/>
    <property type="match status" value="1"/>
</dbReference>
<proteinExistence type="inferred from homology"/>
<gene>
    <name evidence="11" type="ORF">SCHPADRAFT_935562</name>
</gene>
<dbReference type="InterPro" id="IPR001128">
    <property type="entry name" value="Cyt_P450"/>
</dbReference>
<evidence type="ECO:0000256" key="5">
    <source>
        <dbReference type="ARBA" id="ARBA00022723"/>
    </source>
</evidence>
<evidence type="ECO:0000256" key="9">
    <source>
        <dbReference type="PIRSR" id="PIRSR602401-1"/>
    </source>
</evidence>
<name>A0A0H2SQ81_9AGAM</name>
<dbReference type="PANTHER" id="PTHR46300">
    <property type="entry name" value="P450, PUTATIVE (EUROFUNG)-RELATED-RELATED"/>
    <property type="match status" value="1"/>
</dbReference>
<evidence type="ECO:0000256" key="4">
    <source>
        <dbReference type="ARBA" id="ARBA00022617"/>
    </source>
</evidence>
<comment type="cofactor">
    <cofactor evidence="1 9">
        <name>heme</name>
        <dbReference type="ChEBI" id="CHEBI:30413"/>
    </cofactor>
</comment>
<dbReference type="InterPro" id="IPR017972">
    <property type="entry name" value="Cyt_P450_CS"/>
</dbReference>
<protein>
    <submittedName>
        <fullName evidence="11">Cytochrome P450</fullName>
    </submittedName>
</protein>
<feature type="binding site" description="axial binding residue" evidence="9">
    <location>
        <position position="444"/>
    </location>
    <ligand>
        <name>heme</name>
        <dbReference type="ChEBI" id="CHEBI:30413"/>
    </ligand>
    <ligandPart>
        <name>Fe</name>
        <dbReference type="ChEBI" id="CHEBI:18248"/>
    </ligandPart>
</feature>
<dbReference type="GO" id="GO:0004497">
    <property type="term" value="F:monooxygenase activity"/>
    <property type="evidence" value="ECO:0007669"/>
    <property type="project" value="UniProtKB-KW"/>
</dbReference>
<evidence type="ECO:0000256" key="8">
    <source>
        <dbReference type="ARBA" id="ARBA00023033"/>
    </source>
</evidence>
<dbReference type="STRING" id="27342.A0A0H2SQ81"/>
<dbReference type="Pfam" id="PF00067">
    <property type="entry name" value="p450"/>
    <property type="match status" value="1"/>
</dbReference>
<dbReference type="Proteomes" id="UP000053477">
    <property type="component" value="Unassembled WGS sequence"/>
</dbReference>
<evidence type="ECO:0000256" key="10">
    <source>
        <dbReference type="RuleBase" id="RU000461"/>
    </source>
</evidence>
<dbReference type="PANTHER" id="PTHR46300:SF7">
    <property type="entry name" value="P450, PUTATIVE (EUROFUNG)-RELATED"/>
    <property type="match status" value="1"/>
</dbReference>
<dbReference type="InterPro" id="IPR002401">
    <property type="entry name" value="Cyt_P450_E_grp-I"/>
</dbReference>
<comment type="similarity">
    <text evidence="3 10">Belongs to the cytochrome P450 family.</text>
</comment>
<evidence type="ECO:0000256" key="6">
    <source>
        <dbReference type="ARBA" id="ARBA00023002"/>
    </source>
</evidence>
<comment type="pathway">
    <text evidence="2">Secondary metabolite biosynthesis.</text>
</comment>
<dbReference type="SUPFAM" id="SSF48264">
    <property type="entry name" value="Cytochrome P450"/>
    <property type="match status" value="1"/>
</dbReference>
<dbReference type="GO" id="GO:0005506">
    <property type="term" value="F:iron ion binding"/>
    <property type="evidence" value="ECO:0007669"/>
    <property type="project" value="InterPro"/>
</dbReference>
<dbReference type="GO" id="GO:0016705">
    <property type="term" value="F:oxidoreductase activity, acting on paired donors, with incorporation or reduction of molecular oxygen"/>
    <property type="evidence" value="ECO:0007669"/>
    <property type="project" value="InterPro"/>
</dbReference>
<evidence type="ECO:0000256" key="3">
    <source>
        <dbReference type="ARBA" id="ARBA00010617"/>
    </source>
</evidence>
<dbReference type="PRINTS" id="PR00385">
    <property type="entry name" value="P450"/>
</dbReference>